<gene>
    <name evidence="1" type="ORF">HINF_LOCUS14919</name>
    <name evidence="2" type="ORF">HINF_LOCUS1831</name>
</gene>
<evidence type="ECO:0000313" key="1">
    <source>
        <dbReference type="EMBL" id="CAI9927274.1"/>
    </source>
</evidence>
<dbReference type="AlphaFoldDB" id="A0AA86NYW0"/>
<protein>
    <submittedName>
        <fullName evidence="2">Hypothetical_protein</fullName>
    </submittedName>
</protein>
<keyword evidence="3" id="KW-1185">Reference proteome</keyword>
<name>A0AA86NYW0_9EUKA</name>
<sequence>MNQLMDIKQRYSSRQEQHKKCTEYIIKQQISNIITDFTTDNESFQQLQSFHFDELIPQKPFKQQKFKQLIASAQQSRSQSLSNDTNVQNKYFLQYDQTMELFTIDFSDSLEMKQILQ</sequence>
<organism evidence="1">
    <name type="scientific">Hexamita inflata</name>
    <dbReference type="NCBI Taxonomy" id="28002"/>
    <lineage>
        <taxon>Eukaryota</taxon>
        <taxon>Metamonada</taxon>
        <taxon>Diplomonadida</taxon>
        <taxon>Hexamitidae</taxon>
        <taxon>Hexamitinae</taxon>
        <taxon>Hexamita</taxon>
    </lineage>
</organism>
<evidence type="ECO:0000313" key="3">
    <source>
        <dbReference type="Proteomes" id="UP001642409"/>
    </source>
</evidence>
<dbReference type="EMBL" id="CATOUU010000380">
    <property type="protein sequence ID" value="CAI9927274.1"/>
    <property type="molecule type" value="Genomic_DNA"/>
</dbReference>
<reference evidence="1" key="1">
    <citation type="submission" date="2023-06" db="EMBL/GenBank/DDBJ databases">
        <authorList>
            <person name="Kurt Z."/>
        </authorList>
    </citation>
    <scope>NUCLEOTIDE SEQUENCE</scope>
</reference>
<dbReference type="Proteomes" id="UP001642409">
    <property type="component" value="Unassembled WGS sequence"/>
</dbReference>
<reference evidence="2 3" key="2">
    <citation type="submission" date="2024-07" db="EMBL/GenBank/DDBJ databases">
        <authorList>
            <person name="Akdeniz Z."/>
        </authorList>
    </citation>
    <scope>NUCLEOTIDE SEQUENCE [LARGE SCALE GENOMIC DNA]</scope>
</reference>
<proteinExistence type="predicted"/>
<comment type="caution">
    <text evidence="1">The sequence shown here is derived from an EMBL/GenBank/DDBJ whole genome shotgun (WGS) entry which is preliminary data.</text>
</comment>
<dbReference type="EMBL" id="CAXDID020000003">
    <property type="protein sequence ID" value="CAL5972290.1"/>
    <property type="molecule type" value="Genomic_DNA"/>
</dbReference>
<accession>A0AA86NYW0</accession>
<evidence type="ECO:0000313" key="2">
    <source>
        <dbReference type="EMBL" id="CAL5972290.1"/>
    </source>
</evidence>